<dbReference type="SMART" id="SM00248">
    <property type="entry name" value="ANK"/>
    <property type="match status" value="1"/>
</dbReference>
<evidence type="ECO:0000313" key="5">
    <source>
        <dbReference type="Proteomes" id="UP001158576"/>
    </source>
</evidence>
<keyword evidence="5" id="KW-1185">Reference proteome</keyword>
<evidence type="ECO:0000313" key="4">
    <source>
        <dbReference type="EMBL" id="CAG5079102.1"/>
    </source>
</evidence>
<gene>
    <name evidence="4" type="ORF">OKIOD_LOCUS726</name>
</gene>
<dbReference type="Proteomes" id="UP001158576">
    <property type="component" value="Chromosome PAR"/>
</dbReference>
<sequence length="289" mass="34095">MRPEESELYKERSTPTAEEAKFLKLCENDDSEELKRMLGADPNIKLAILKKYTNDETIFHKLAWWRSKNALRTTLSFMSSFSTQYKNYKDSKKSKENQGTMKYKADFRFIQNYEDSMDEEEKEEYERAGKTFLEQFLDEKDASGCTALQNAILRYVPRSAGNDRLSEDSELCIRLIADRQYDYNSQDNTGMTPIMDAISSGHLEIVRILLERSCSRPDESQKRDAAEMVNPYLEDKRENNLKVYVEDATDEIRDYFIKYFEILDPEVFLQEERKQEERKKRKSPVEIDS</sequence>
<dbReference type="PROSITE" id="PS50297">
    <property type="entry name" value="ANK_REP_REGION"/>
    <property type="match status" value="1"/>
</dbReference>
<dbReference type="Pfam" id="PF00023">
    <property type="entry name" value="Ank"/>
    <property type="match status" value="1"/>
</dbReference>
<accession>A0ABN7RRX4</accession>
<proteinExistence type="predicted"/>
<feature type="repeat" description="ANK" evidence="3">
    <location>
        <begin position="189"/>
        <end position="213"/>
    </location>
</feature>
<dbReference type="InterPro" id="IPR050776">
    <property type="entry name" value="Ank_Repeat/CDKN_Inhibitor"/>
</dbReference>
<dbReference type="PROSITE" id="PS50088">
    <property type="entry name" value="ANK_REPEAT"/>
    <property type="match status" value="1"/>
</dbReference>
<reference evidence="4 5" key="1">
    <citation type="submission" date="2021-04" db="EMBL/GenBank/DDBJ databases">
        <authorList>
            <person name="Bliznina A."/>
        </authorList>
    </citation>
    <scope>NUCLEOTIDE SEQUENCE [LARGE SCALE GENOMIC DNA]</scope>
</reference>
<evidence type="ECO:0000256" key="1">
    <source>
        <dbReference type="ARBA" id="ARBA00022737"/>
    </source>
</evidence>
<name>A0ABN7RRX4_OIKDI</name>
<dbReference type="SUPFAM" id="SSF48403">
    <property type="entry name" value="Ankyrin repeat"/>
    <property type="match status" value="1"/>
</dbReference>
<dbReference type="PANTHER" id="PTHR24201">
    <property type="entry name" value="ANK_REP_REGION DOMAIN-CONTAINING PROTEIN"/>
    <property type="match status" value="1"/>
</dbReference>
<dbReference type="EMBL" id="OU015568">
    <property type="protein sequence ID" value="CAG5079102.1"/>
    <property type="molecule type" value="Genomic_DNA"/>
</dbReference>
<dbReference type="InterPro" id="IPR002110">
    <property type="entry name" value="Ankyrin_rpt"/>
</dbReference>
<dbReference type="PANTHER" id="PTHR24201:SF16">
    <property type="entry name" value="ANKYRIN-1-LIKE-RELATED"/>
    <property type="match status" value="1"/>
</dbReference>
<keyword evidence="2 3" id="KW-0040">ANK repeat</keyword>
<keyword evidence="1" id="KW-0677">Repeat</keyword>
<protein>
    <submittedName>
        <fullName evidence="4">Oidioi.mRNA.OKI2018_I69.PAR.g9168.t1.cds</fullName>
    </submittedName>
</protein>
<organism evidence="4 5">
    <name type="scientific">Oikopleura dioica</name>
    <name type="common">Tunicate</name>
    <dbReference type="NCBI Taxonomy" id="34765"/>
    <lineage>
        <taxon>Eukaryota</taxon>
        <taxon>Metazoa</taxon>
        <taxon>Chordata</taxon>
        <taxon>Tunicata</taxon>
        <taxon>Appendicularia</taxon>
        <taxon>Copelata</taxon>
        <taxon>Oikopleuridae</taxon>
        <taxon>Oikopleura</taxon>
    </lineage>
</organism>
<evidence type="ECO:0000256" key="2">
    <source>
        <dbReference type="ARBA" id="ARBA00023043"/>
    </source>
</evidence>
<dbReference type="Gene3D" id="1.25.40.20">
    <property type="entry name" value="Ankyrin repeat-containing domain"/>
    <property type="match status" value="1"/>
</dbReference>
<evidence type="ECO:0000256" key="3">
    <source>
        <dbReference type="PROSITE-ProRule" id="PRU00023"/>
    </source>
</evidence>
<dbReference type="InterPro" id="IPR036770">
    <property type="entry name" value="Ankyrin_rpt-contain_sf"/>
</dbReference>